<dbReference type="AlphaFoldDB" id="X1G7M9"/>
<protein>
    <submittedName>
        <fullName evidence="1">Uncharacterized protein</fullName>
    </submittedName>
</protein>
<feature type="non-terminal residue" evidence="1">
    <location>
        <position position="1"/>
    </location>
</feature>
<name>X1G7M9_9ZZZZ</name>
<comment type="caution">
    <text evidence="1">The sequence shown here is derived from an EMBL/GenBank/DDBJ whole genome shotgun (WGS) entry which is preliminary data.</text>
</comment>
<gene>
    <name evidence="1" type="ORF">S03H2_40018</name>
</gene>
<dbReference type="EMBL" id="BARU01024783">
    <property type="protein sequence ID" value="GAH53262.1"/>
    <property type="molecule type" value="Genomic_DNA"/>
</dbReference>
<organism evidence="1">
    <name type="scientific">marine sediment metagenome</name>
    <dbReference type="NCBI Taxonomy" id="412755"/>
    <lineage>
        <taxon>unclassified sequences</taxon>
        <taxon>metagenomes</taxon>
        <taxon>ecological metagenomes</taxon>
    </lineage>
</organism>
<proteinExistence type="predicted"/>
<sequence>NTGLSEVKDIATAIDLNSKIHKIYLAQPRRYYDKIKLEERKENEARFTTGGLRKDNSFVIFLGLQPETFEGKPPFDQKERQLWKRDYRISFQKVKITTDDFQKIVY</sequence>
<reference evidence="1" key="1">
    <citation type="journal article" date="2014" name="Front. Microbiol.">
        <title>High frequency of phylogenetically diverse reductive dehalogenase-homologous genes in deep subseafloor sedimentary metagenomes.</title>
        <authorList>
            <person name="Kawai M."/>
            <person name="Futagami T."/>
            <person name="Toyoda A."/>
            <person name="Takaki Y."/>
            <person name="Nishi S."/>
            <person name="Hori S."/>
            <person name="Arai W."/>
            <person name="Tsubouchi T."/>
            <person name="Morono Y."/>
            <person name="Uchiyama I."/>
            <person name="Ito T."/>
            <person name="Fujiyama A."/>
            <person name="Inagaki F."/>
            <person name="Takami H."/>
        </authorList>
    </citation>
    <scope>NUCLEOTIDE SEQUENCE</scope>
    <source>
        <strain evidence="1">Expedition CK06-06</strain>
    </source>
</reference>
<accession>X1G7M9</accession>
<evidence type="ECO:0000313" key="1">
    <source>
        <dbReference type="EMBL" id="GAH53262.1"/>
    </source>
</evidence>